<evidence type="ECO:0000313" key="3">
    <source>
        <dbReference type="Proteomes" id="UP001556692"/>
    </source>
</evidence>
<comment type="caution">
    <text evidence="2">The sequence shown here is derived from an EMBL/GenBank/DDBJ whole genome shotgun (WGS) entry which is preliminary data.</text>
</comment>
<organism evidence="2 3">
    <name type="scientific">Aquibium pacificus</name>
    <dbReference type="NCBI Taxonomy" id="3153579"/>
    <lineage>
        <taxon>Bacteria</taxon>
        <taxon>Pseudomonadati</taxon>
        <taxon>Pseudomonadota</taxon>
        <taxon>Alphaproteobacteria</taxon>
        <taxon>Hyphomicrobiales</taxon>
        <taxon>Phyllobacteriaceae</taxon>
        <taxon>Aquibium</taxon>
    </lineage>
</organism>
<dbReference type="InterPro" id="IPR007569">
    <property type="entry name" value="DUF559"/>
</dbReference>
<reference evidence="2 3" key="1">
    <citation type="submission" date="2024-05" db="EMBL/GenBank/DDBJ databases">
        <authorList>
            <person name="Jiang F."/>
        </authorList>
    </citation>
    <scope>NUCLEOTIDE SEQUENCE [LARGE SCALE GENOMIC DNA]</scope>
    <source>
        <strain evidence="2 3">LZ166</strain>
    </source>
</reference>
<dbReference type="SUPFAM" id="SSF52980">
    <property type="entry name" value="Restriction endonuclease-like"/>
    <property type="match status" value="1"/>
</dbReference>
<name>A0ABV3SMU0_9HYPH</name>
<dbReference type="InterPro" id="IPR011335">
    <property type="entry name" value="Restrct_endonuc-II-like"/>
</dbReference>
<gene>
    <name evidence="2" type="ORF">ABGN05_20455</name>
</gene>
<accession>A0ABV3SMU0</accession>
<dbReference type="CDD" id="cd01038">
    <property type="entry name" value="Endonuclease_DUF559"/>
    <property type="match status" value="1"/>
</dbReference>
<dbReference type="RefSeq" id="WP_367956445.1">
    <property type="nucleotide sequence ID" value="NZ_JBDPGJ010000005.1"/>
</dbReference>
<dbReference type="Proteomes" id="UP001556692">
    <property type="component" value="Unassembled WGS sequence"/>
</dbReference>
<dbReference type="PANTHER" id="PTHR38590">
    <property type="entry name" value="BLL0828 PROTEIN"/>
    <property type="match status" value="1"/>
</dbReference>
<dbReference type="Gene3D" id="3.40.960.10">
    <property type="entry name" value="VSR Endonuclease"/>
    <property type="match status" value="1"/>
</dbReference>
<keyword evidence="3" id="KW-1185">Reference proteome</keyword>
<dbReference type="PANTHER" id="PTHR38590:SF1">
    <property type="entry name" value="BLL0828 PROTEIN"/>
    <property type="match status" value="1"/>
</dbReference>
<dbReference type="EMBL" id="JBDPGJ010000005">
    <property type="protein sequence ID" value="MEX0408034.1"/>
    <property type="molecule type" value="Genomic_DNA"/>
</dbReference>
<sequence length="136" mass="15834">MRGENARRTKRARALRQVENEAEEILWQELRGRRLNGHKFVRQLPIGPYYADFACRQVNLVLEVDGSQHAHQSRDRFRDETMNANGWSVLRVWHADVLRDRGVVLDMVVAAVEGRLAERMLSSEVKFLPAARQVER</sequence>
<protein>
    <submittedName>
        <fullName evidence="2">DUF559 domain-containing protein</fullName>
    </submittedName>
</protein>
<evidence type="ECO:0000259" key="1">
    <source>
        <dbReference type="Pfam" id="PF04480"/>
    </source>
</evidence>
<dbReference type="InterPro" id="IPR047216">
    <property type="entry name" value="Endonuclease_DUF559_bact"/>
</dbReference>
<evidence type="ECO:0000313" key="2">
    <source>
        <dbReference type="EMBL" id="MEX0408034.1"/>
    </source>
</evidence>
<dbReference type="Pfam" id="PF04480">
    <property type="entry name" value="DUF559"/>
    <property type="match status" value="1"/>
</dbReference>
<proteinExistence type="predicted"/>
<feature type="domain" description="DUF559" evidence="1">
    <location>
        <begin position="7"/>
        <end position="112"/>
    </location>
</feature>